<evidence type="ECO:0000313" key="2">
    <source>
        <dbReference type="EMBL" id="PYE13087.1"/>
    </source>
</evidence>
<sequence length="159" mass="17475">MTARRMWCWYLANLVIVVVCVIVLTAAWQLHRSDEKLATNRSEVLELAGPAVATLFSVESGDIDAQRQRALAVVTDEFAREYGQFLKSTTAPSEPLTVTWEPVHTGISAVASDHVDAVVSAAVTEARPGAESVDYTKVLDVRFERSGDDWKIARADEVL</sequence>
<proteinExistence type="predicted"/>
<evidence type="ECO:0000313" key="3">
    <source>
        <dbReference type="Proteomes" id="UP000247591"/>
    </source>
</evidence>
<dbReference type="RefSeq" id="WP_146240528.1">
    <property type="nucleotide sequence ID" value="NZ_QJSP01000018.1"/>
</dbReference>
<dbReference type="EMBL" id="QJSP01000018">
    <property type="protein sequence ID" value="PYE13087.1"/>
    <property type="molecule type" value="Genomic_DNA"/>
</dbReference>
<organism evidence="2 3">
    <name type="scientific">Williamsia limnetica</name>
    <dbReference type="NCBI Taxonomy" id="882452"/>
    <lineage>
        <taxon>Bacteria</taxon>
        <taxon>Bacillati</taxon>
        <taxon>Actinomycetota</taxon>
        <taxon>Actinomycetes</taxon>
        <taxon>Mycobacteriales</taxon>
        <taxon>Nocardiaceae</taxon>
        <taxon>Williamsia</taxon>
    </lineage>
</organism>
<protein>
    <recommendedName>
        <fullName evidence="4">Mce-associated membrane protein</fullName>
    </recommendedName>
</protein>
<evidence type="ECO:0008006" key="4">
    <source>
        <dbReference type="Google" id="ProtNLM"/>
    </source>
</evidence>
<dbReference type="AlphaFoldDB" id="A0A318RNP5"/>
<keyword evidence="1" id="KW-1133">Transmembrane helix</keyword>
<feature type="transmembrane region" description="Helical" evidence="1">
    <location>
        <begin position="7"/>
        <end position="28"/>
    </location>
</feature>
<reference evidence="2 3" key="1">
    <citation type="submission" date="2018-06" db="EMBL/GenBank/DDBJ databases">
        <title>Genomic Encyclopedia of Type Strains, Phase IV (KMG-IV): sequencing the most valuable type-strain genomes for metagenomic binning, comparative biology and taxonomic classification.</title>
        <authorList>
            <person name="Goeker M."/>
        </authorList>
    </citation>
    <scope>NUCLEOTIDE SEQUENCE [LARGE SCALE GENOMIC DNA]</scope>
    <source>
        <strain evidence="2 3">DSM 45521</strain>
    </source>
</reference>
<accession>A0A318RNP5</accession>
<dbReference type="Proteomes" id="UP000247591">
    <property type="component" value="Unassembled WGS sequence"/>
</dbReference>
<keyword evidence="1" id="KW-0812">Transmembrane</keyword>
<gene>
    <name evidence="2" type="ORF">DFR67_11826</name>
</gene>
<keyword evidence="1" id="KW-0472">Membrane</keyword>
<keyword evidence="3" id="KW-1185">Reference proteome</keyword>
<comment type="caution">
    <text evidence="2">The sequence shown here is derived from an EMBL/GenBank/DDBJ whole genome shotgun (WGS) entry which is preliminary data.</text>
</comment>
<dbReference type="OrthoDB" id="4578437at2"/>
<name>A0A318RNP5_WILLI</name>
<evidence type="ECO:0000256" key="1">
    <source>
        <dbReference type="SAM" id="Phobius"/>
    </source>
</evidence>